<dbReference type="PANTHER" id="PTHR45961:SF3">
    <property type="entry name" value="DUAL SPECIFICITY PROTEIN PHOSPHATASE 14"/>
    <property type="match status" value="1"/>
</dbReference>
<organism evidence="6 7">
    <name type="scientific">Parastrongyloides trichosuri</name>
    <name type="common">Possum-specific nematode worm</name>
    <dbReference type="NCBI Taxonomy" id="131310"/>
    <lineage>
        <taxon>Eukaryota</taxon>
        <taxon>Metazoa</taxon>
        <taxon>Ecdysozoa</taxon>
        <taxon>Nematoda</taxon>
        <taxon>Chromadorea</taxon>
        <taxon>Rhabditida</taxon>
        <taxon>Tylenchina</taxon>
        <taxon>Panagrolaimomorpha</taxon>
        <taxon>Strongyloidoidea</taxon>
        <taxon>Strongyloididae</taxon>
        <taxon>Parastrongyloides</taxon>
    </lineage>
</organism>
<evidence type="ECO:0000256" key="2">
    <source>
        <dbReference type="ARBA" id="ARBA00022801"/>
    </source>
</evidence>
<feature type="domain" description="Tyrosine-protein phosphatase" evidence="4">
    <location>
        <begin position="5"/>
        <end position="145"/>
    </location>
</feature>
<dbReference type="Pfam" id="PF00782">
    <property type="entry name" value="DSPc"/>
    <property type="match status" value="1"/>
</dbReference>
<dbReference type="SUPFAM" id="SSF52799">
    <property type="entry name" value="(Phosphotyrosine protein) phosphatases II"/>
    <property type="match status" value="1"/>
</dbReference>
<dbReference type="PANTHER" id="PTHR45961">
    <property type="entry name" value="IP21249P"/>
    <property type="match status" value="1"/>
</dbReference>
<evidence type="ECO:0000313" key="6">
    <source>
        <dbReference type="Proteomes" id="UP000038045"/>
    </source>
</evidence>
<dbReference type="InterPro" id="IPR029021">
    <property type="entry name" value="Prot-tyrosine_phosphatase-like"/>
</dbReference>
<dbReference type="STRING" id="131310.A0A0N4ZSP9"/>
<dbReference type="InterPro" id="IPR000387">
    <property type="entry name" value="Tyr_Pase_dom"/>
</dbReference>
<evidence type="ECO:0000313" key="7">
    <source>
        <dbReference type="WBParaSite" id="PTRK_0001153100.1"/>
    </source>
</evidence>
<evidence type="ECO:0000259" key="4">
    <source>
        <dbReference type="PROSITE" id="PS50054"/>
    </source>
</evidence>
<dbReference type="WBParaSite" id="PTRK_0001153100.1">
    <property type="protein sequence ID" value="PTRK_0001153100.1"/>
    <property type="gene ID" value="PTRK_0001153100"/>
</dbReference>
<reference evidence="7" key="1">
    <citation type="submission" date="2017-02" db="UniProtKB">
        <authorList>
            <consortium name="WormBaseParasite"/>
        </authorList>
    </citation>
    <scope>IDENTIFICATION</scope>
</reference>
<dbReference type="InterPro" id="IPR000340">
    <property type="entry name" value="Dual-sp_phosphatase_cat-dom"/>
</dbReference>
<dbReference type="AlphaFoldDB" id="A0A0N4ZSP9"/>
<keyword evidence="6" id="KW-1185">Reference proteome</keyword>
<sequence length="171" mass="19306">MSLVSISEITPYMYLSGYGCIYEKKIKELGITHIIDCTNIPNPKKFNDVKLLEIPIDDKERVKIDIHFDSVIEFVKEAKNSDGKVLIYCVAGVSRSPTLAIISLVALEDVSLKESYLHVNNVRPIISPNIGFWRQMIEFEMKVRNGESSVSLLKGMSKPVPSVYVQRQKTA</sequence>
<feature type="domain" description="Tyrosine specific protein phosphatases" evidence="5">
    <location>
        <begin position="69"/>
        <end position="124"/>
    </location>
</feature>
<dbReference type="Gene3D" id="3.90.190.10">
    <property type="entry name" value="Protein tyrosine phosphatase superfamily"/>
    <property type="match status" value="1"/>
</dbReference>
<dbReference type="InterPro" id="IPR052103">
    <property type="entry name" value="Dual_spec_Phospatases"/>
</dbReference>
<dbReference type="InterPro" id="IPR020422">
    <property type="entry name" value="TYR_PHOSPHATASE_DUAL_dom"/>
</dbReference>
<proteinExistence type="inferred from homology"/>
<dbReference type="GO" id="GO:0004721">
    <property type="term" value="F:phosphoprotein phosphatase activity"/>
    <property type="evidence" value="ECO:0007669"/>
    <property type="project" value="UniProtKB-KW"/>
</dbReference>
<accession>A0A0N4ZSP9</accession>
<evidence type="ECO:0000259" key="5">
    <source>
        <dbReference type="PROSITE" id="PS50056"/>
    </source>
</evidence>
<keyword evidence="3" id="KW-0904">Protein phosphatase</keyword>
<dbReference type="SMART" id="SM00195">
    <property type="entry name" value="DSPc"/>
    <property type="match status" value="1"/>
</dbReference>
<evidence type="ECO:0000256" key="3">
    <source>
        <dbReference type="ARBA" id="ARBA00022912"/>
    </source>
</evidence>
<evidence type="ECO:0000256" key="1">
    <source>
        <dbReference type="ARBA" id="ARBA00008601"/>
    </source>
</evidence>
<dbReference type="PROSITE" id="PS50056">
    <property type="entry name" value="TYR_PHOSPHATASE_2"/>
    <property type="match status" value="1"/>
</dbReference>
<dbReference type="CDD" id="cd14514">
    <property type="entry name" value="DUSP14-like"/>
    <property type="match status" value="1"/>
</dbReference>
<comment type="similarity">
    <text evidence="1">Belongs to the protein-tyrosine phosphatase family. Non-receptor class dual specificity subfamily.</text>
</comment>
<dbReference type="Proteomes" id="UP000038045">
    <property type="component" value="Unplaced"/>
</dbReference>
<dbReference type="GO" id="GO:0005737">
    <property type="term" value="C:cytoplasm"/>
    <property type="evidence" value="ECO:0007669"/>
    <property type="project" value="TreeGrafter"/>
</dbReference>
<dbReference type="PROSITE" id="PS50054">
    <property type="entry name" value="TYR_PHOSPHATASE_DUAL"/>
    <property type="match status" value="1"/>
</dbReference>
<protein>
    <submittedName>
        <fullName evidence="7">Protein-tyrosine-phosphatase</fullName>
    </submittedName>
</protein>
<keyword evidence="2" id="KW-0378">Hydrolase</keyword>
<name>A0A0N4ZSP9_PARTI</name>